<reference evidence="1 2" key="1">
    <citation type="submission" date="2021-03" db="EMBL/GenBank/DDBJ databases">
        <title>Antimicrobial resistance genes in bacteria isolated from Japanese honey, and their potential for conferring macrolide and lincosamide resistance in the American foulbrood pathogen Paenibacillus larvae.</title>
        <authorList>
            <person name="Okamoto M."/>
            <person name="Kumagai M."/>
            <person name="Kanamori H."/>
            <person name="Takamatsu D."/>
        </authorList>
    </citation>
    <scope>NUCLEOTIDE SEQUENCE [LARGE SCALE GENOMIC DNA]</scope>
    <source>
        <strain evidence="1 2">J15TS10</strain>
    </source>
</reference>
<evidence type="ECO:0000313" key="2">
    <source>
        <dbReference type="Proteomes" id="UP000681290"/>
    </source>
</evidence>
<gene>
    <name evidence="1" type="ORF">J15TS10_49150</name>
</gene>
<dbReference type="Proteomes" id="UP000681290">
    <property type="component" value="Unassembled WGS sequence"/>
</dbReference>
<comment type="caution">
    <text evidence="1">The sequence shown here is derived from an EMBL/GenBank/DDBJ whole genome shotgun (WGS) entry which is preliminary data.</text>
</comment>
<evidence type="ECO:0000313" key="1">
    <source>
        <dbReference type="EMBL" id="GIP61101.1"/>
    </source>
</evidence>
<protein>
    <submittedName>
        <fullName evidence="1">Uncharacterized protein</fullName>
    </submittedName>
</protein>
<name>A0ABQ4MYU5_9BACL</name>
<keyword evidence="2" id="KW-1185">Reference proteome</keyword>
<proteinExistence type="predicted"/>
<sequence length="140" mass="16402">MYLGDKVVYEFVGERVEGRIVRLFASDNNAALLVDEQGNERKVVCEYCKRIPRTNSLLTFWPLSDVIYTVLIYALDDRLNVYTFLGDELEETLQRFIKNDDELLKIQIYVRETASSRNSLYQIIELDCKDEGHDNRLINL</sequence>
<organism evidence="1 2">
    <name type="scientific">Paenibacillus woosongensis</name>
    <dbReference type="NCBI Taxonomy" id="307580"/>
    <lineage>
        <taxon>Bacteria</taxon>
        <taxon>Bacillati</taxon>
        <taxon>Bacillota</taxon>
        <taxon>Bacilli</taxon>
        <taxon>Bacillales</taxon>
        <taxon>Paenibacillaceae</taxon>
        <taxon>Paenibacillus</taxon>
    </lineage>
</organism>
<accession>A0ABQ4MYU5</accession>
<dbReference type="EMBL" id="BOSM01000014">
    <property type="protein sequence ID" value="GIP61101.1"/>
    <property type="molecule type" value="Genomic_DNA"/>
</dbReference>